<dbReference type="EMBL" id="LAZR01047515">
    <property type="protein sequence ID" value="KKK94044.1"/>
    <property type="molecule type" value="Genomic_DNA"/>
</dbReference>
<sequence>DVDEPVITGIMAILEKNSSGKKIKNAITIHVSKFKEMLLSAYSETMGSSTVNLMRESKFLADIKYIMPYGNDRPRYRRIFTQAQIRKIMDLSDFVLFTHNQSGKYTLKEHKRELMYFITGNTLFMVSLTWFTGIRKYITGDVSNPESLLSIFNMHSPNKKLVSPEKELYEISLGLDPEILFYPLKNGKPDYGNLISADSVIGSSGGEIGLDACSELGELRPKFSFSPEETTRYAKETLAKLQKLLTGKDIFVEAGGGCLRSIGGHIHIGNKLLTSATVPGDCSVTRDKIMPLLVMLDRFLYYPIKNNIHGGLRNWGMLRDEITGFNPSNENVVSVLKKIKKSDKSGFAFGGYDAPSKIRVKNYGIEYRSLPSFISSEELTYLILKITQEITRHFLKMAFEPSESLSFSFKKEPSMEEYCRYLDTSEAKSFNEFLYGTKN</sequence>
<feature type="non-terminal residue" evidence="1">
    <location>
        <position position="1"/>
    </location>
</feature>
<accession>A0A0F9BUF7</accession>
<name>A0A0F9BUF7_9ZZZZ</name>
<dbReference type="AlphaFoldDB" id="A0A0F9BUF7"/>
<organism evidence="1">
    <name type="scientific">marine sediment metagenome</name>
    <dbReference type="NCBI Taxonomy" id="412755"/>
    <lineage>
        <taxon>unclassified sequences</taxon>
        <taxon>metagenomes</taxon>
        <taxon>ecological metagenomes</taxon>
    </lineage>
</organism>
<comment type="caution">
    <text evidence="1">The sequence shown here is derived from an EMBL/GenBank/DDBJ whole genome shotgun (WGS) entry which is preliminary data.</text>
</comment>
<protein>
    <submittedName>
        <fullName evidence="1">Uncharacterized protein</fullName>
    </submittedName>
</protein>
<evidence type="ECO:0000313" key="1">
    <source>
        <dbReference type="EMBL" id="KKK94044.1"/>
    </source>
</evidence>
<proteinExistence type="predicted"/>
<reference evidence="1" key="1">
    <citation type="journal article" date="2015" name="Nature">
        <title>Complex archaea that bridge the gap between prokaryotes and eukaryotes.</title>
        <authorList>
            <person name="Spang A."/>
            <person name="Saw J.H."/>
            <person name="Jorgensen S.L."/>
            <person name="Zaremba-Niedzwiedzka K."/>
            <person name="Martijn J."/>
            <person name="Lind A.E."/>
            <person name="van Eijk R."/>
            <person name="Schleper C."/>
            <person name="Guy L."/>
            <person name="Ettema T.J."/>
        </authorList>
    </citation>
    <scope>NUCLEOTIDE SEQUENCE</scope>
</reference>
<gene>
    <name evidence="1" type="ORF">LCGC14_2686800</name>
</gene>
<feature type="non-terminal residue" evidence="1">
    <location>
        <position position="439"/>
    </location>
</feature>